<dbReference type="Pfam" id="PF14114">
    <property type="entry name" value="DUF4286"/>
    <property type="match status" value="1"/>
</dbReference>
<evidence type="ECO:0008006" key="3">
    <source>
        <dbReference type="Google" id="ProtNLM"/>
    </source>
</evidence>
<evidence type="ECO:0000313" key="2">
    <source>
        <dbReference type="Proteomes" id="UP000233387"/>
    </source>
</evidence>
<sequence>MNNNKWFGGFAEGEAPEKTHFKAMIVYNVTVNIEKNIHEEWLNWMLSKHIPDVMRTGCFLENKIMRLLTETENDGFTYAFQYICASMQDLERYQREFAPKLQAEHSERYKDKFVAFRSILEIVQ</sequence>
<comment type="caution">
    <text evidence="1">The sequence shown here is derived from an EMBL/GenBank/DDBJ whole genome shotgun (WGS) entry which is preliminary data.</text>
</comment>
<dbReference type="EMBL" id="NKXO01000007">
    <property type="protein sequence ID" value="PKQ70399.1"/>
    <property type="molecule type" value="Genomic_DNA"/>
</dbReference>
<protein>
    <recommendedName>
        <fullName evidence="3">DUF4286 domain-containing protein</fullName>
    </recommendedName>
</protein>
<evidence type="ECO:0000313" key="1">
    <source>
        <dbReference type="EMBL" id="PKQ70399.1"/>
    </source>
</evidence>
<reference evidence="1 2" key="1">
    <citation type="submission" date="2017-06" db="EMBL/GenBank/DDBJ databases">
        <title>Raineya orbicola gen. nov., sp. nov. a slightly thermophilic bacterium of the phylum Bacteroidetes and the description of Raineyaceae fam. nov.</title>
        <authorList>
            <person name="Albuquerque L."/>
            <person name="Polonia A.R.M."/>
            <person name="Barroso C."/>
            <person name="Froufe H.J.C."/>
            <person name="Lage O."/>
            <person name="Lobo-Da-Cunha A."/>
            <person name="Egas C."/>
            <person name="Da Costa M.S."/>
        </authorList>
    </citation>
    <scope>NUCLEOTIDE SEQUENCE [LARGE SCALE GENOMIC DNA]</scope>
    <source>
        <strain evidence="1 2">SPSPC-11</strain>
    </source>
</reference>
<organism evidence="1 2">
    <name type="scientific">Raineya orbicola</name>
    <dbReference type="NCBI Taxonomy" id="2016530"/>
    <lineage>
        <taxon>Bacteria</taxon>
        <taxon>Pseudomonadati</taxon>
        <taxon>Bacteroidota</taxon>
        <taxon>Cytophagia</taxon>
        <taxon>Cytophagales</taxon>
        <taxon>Raineyaceae</taxon>
        <taxon>Raineya</taxon>
    </lineage>
</organism>
<keyword evidence="2" id="KW-1185">Reference proteome</keyword>
<dbReference type="RefSeq" id="WP_243390537.1">
    <property type="nucleotide sequence ID" value="NZ_NKXO01000007.1"/>
</dbReference>
<accession>A0A2N3IJA6</accession>
<proteinExistence type="predicted"/>
<dbReference type="InterPro" id="IPR025563">
    <property type="entry name" value="DUF4286"/>
</dbReference>
<dbReference type="Proteomes" id="UP000233387">
    <property type="component" value="Unassembled WGS sequence"/>
</dbReference>
<dbReference type="AlphaFoldDB" id="A0A2N3IJA6"/>
<gene>
    <name evidence="1" type="ORF">Rain11_0627</name>
</gene>
<name>A0A2N3IJA6_9BACT</name>